<accession>A0ABW4ALQ3</accession>
<feature type="domain" description="N-acetyltransferase" evidence="3">
    <location>
        <begin position="1"/>
        <end position="147"/>
    </location>
</feature>
<dbReference type="PANTHER" id="PTHR43420">
    <property type="entry name" value="ACETYLTRANSFERASE"/>
    <property type="match status" value="1"/>
</dbReference>
<keyword evidence="5" id="KW-1185">Reference proteome</keyword>
<dbReference type="SUPFAM" id="SSF55729">
    <property type="entry name" value="Acyl-CoA N-acyltransferases (Nat)"/>
    <property type="match status" value="1"/>
</dbReference>
<dbReference type="Proteomes" id="UP001597183">
    <property type="component" value="Unassembled WGS sequence"/>
</dbReference>
<dbReference type="Pfam" id="PF00583">
    <property type="entry name" value="Acetyltransf_1"/>
    <property type="match status" value="1"/>
</dbReference>
<sequence length="159" mass="16908">MFRDAAATDRDAIGVFWPHPERVDRRLAAAADGTETFLVAVDPAEGTVLGTASVRWGGGCDDATRPLLYGLAVRPELRGRGLGSALIRHVAALVADRGFAEISLEVEAGNEGAIRLYHRLGFVTAGPHLHVWRSASATGTVDVLILHGRAARIRPTPTP</sequence>
<evidence type="ECO:0000256" key="1">
    <source>
        <dbReference type="ARBA" id="ARBA00022679"/>
    </source>
</evidence>
<evidence type="ECO:0000313" key="4">
    <source>
        <dbReference type="EMBL" id="MFD1371551.1"/>
    </source>
</evidence>
<dbReference type="PROSITE" id="PS51186">
    <property type="entry name" value="GNAT"/>
    <property type="match status" value="1"/>
</dbReference>
<dbReference type="EC" id="2.3.-.-" evidence="4"/>
<name>A0ABW4ALQ3_9ACTN</name>
<dbReference type="Gene3D" id="3.40.630.30">
    <property type="match status" value="1"/>
</dbReference>
<dbReference type="InterPro" id="IPR050680">
    <property type="entry name" value="YpeA/RimI_acetyltransf"/>
</dbReference>
<gene>
    <name evidence="4" type="ORF">ACFQ5G_39995</name>
</gene>
<dbReference type="CDD" id="cd04301">
    <property type="entry name" value="NAT_SF"/>
    <property type="match status" value="1"/>
</dbReference>
<protein>
    <submittedName>
        <fullName evidence="4">GNAT family N-acetyltransferase</fullName>
        <ecNumber evidence="4">2.3.-.-</ecNumber>
    </submittedName>
</protein>
<dbReference type="EMBL" id="JBHTMK010000052">
    <property type="protein sequence ID" value="MFD1371551.1"/>
    <property type="molecule type" value="Genomic_DNA"/>
</dbReference>
<evidence type="ECO:0000313" key="5">
    <source>
        <dbReference type="Proteomes" id="UP001597183"/>
    </source>
</evidence>
<keyword evidence="2 4" id="KW-0012">Acyltransferase</keyword>
<reference evidence="5" key="1">
    <citation type="journal article" date="2019" name="Int. J. Syst. Evol. Microbiol.">
        <title>The Global Catalogue of Microorganisms (GCM) 10K type strain sequencing project: providing services to taxonomists for standard genome sequencing and annotation.</title>
        <authorList>
            <consortium name="The Broad Institute Genomics Platform"/>
            <consortium name="The Broad Institute Genome Sequencing Center for Infectious Disease"/>
            <person name="Wu L."/>
            <person name="Ma J."/>
        </authorList>
    </citation>
    <scope>NUCLEOTIDE SEQUENCE [LARGE SCALE GENOMIC DNA]</scope>
    <source>
        <strain evidence="5">CCM 7526</strain>
    </source>
</reference>
<dbReference type="InterPro" id="IPR016181">
    <property type="entry name" value="Acyl_CoA_acyltransferase"/>
</dbReference>
<evidence type="ECO:0000256" key="2">
    <source>
        <dbReference type="ARBA" id="ARBA00023315"/>
    </source>
</evidence>
<evidence type="ECO:0000259" key="3">
    <source>
        <dbReference type="PROSITE" id="PS51186"/>
    </source>
</evidence>
<dbReference type="RefSeq" id="WP_317791297.1">
    <property type="nucleotide sequence ID" value="NZ_AP028461.1"/>
</dbReference>
<dbReference type="InterPro" id="IPR000182">
    <property type="entry name" value="GNAT_dom"/>
</dbReference>
<dbReference type="GO" id="GO:0016746">
    <property type="term" value="F:acyltransferase activity"/>
    <property type="evidence" value="ECO:0007669"/>
    <property type="project" value="UniProtKB-KW"/>
</dbReference>
<keyword evidence="1 4" id="KW-0808">Transferase</keyword>
<proteinExistence type="predicted"/>
<dbReference type="PANTHER" id="PTHR43420:SF12">
    <property type="entry name" value="N-ACETYLTRANSFERASE DOMAIN-CONTAINING PROTEIN"/>
    <property type="match status" value="1"/>
</dbReference>
<comment type="caution">
    <text evidence="4">The sequence shown here is derived from an EMBL/GenBank/DDBJ whole genome shotgun (WGS) entry which is preliminary data.</text>
</comment>
<organism evidence="4 5">
    <name type="scientific">Actinoplanes sichuanensis</name>
    <dbReference type="NCBI Taxonomy" id="512349"/>
    <lineage>
        <taxon>Bacteria</taxon>
        <taxon>Bacillati</taxon>
        <taxon>Actinomycetota</taxon>
        <taxon>Actinomycetes</taxon>
        <taxon>Micromonosporales</taxon>
        <taxon>Micromonosporaceae</taxon>
        <taxon>Actinoplanes</taxon>
    </lineage>
</organism>